<reference evidence="3 4" key="1">
    <citation type="submission" date="2014-04" db="EMBL/GenBank/DDBJ databases">
        <authorList>
            <consortium name="DOE Joint Genome Institute"/>
            <person name="Kuo A."/>
            <person name="Martino E."/>
            <person name="Perotto S."/>
            <person name="Kohler A."/>
            <person name="Nagy L.G."/>
            <person name="Floudas D."/>
            <person name="Copeland A."/>
            <person name="Barry K.W."/>
            <person name="Cichocki N."/>
            <person name="Veneault-Fourrey C."/>
            <person name="LaButti K."/>
            <person name="Lindquist E.A."/>
            <person name="Lipzen A."/>
            <person name="Lundell T."/>
            <person name="Morin E."/>
            <person name="Murat C."/>
            <person name="Sun H."/>
            <person name="Tunlid A."/>
            <person name="Henrissat B."/>
            <person name="Grigoriev I.V."/>
            <person name="Hibbett D.S."/>
            <person name="Martin F."/>
            <person name="Nordberg H.P."/>
            <person name="Cantor M.N."/>
            <person name="Hua S.X."/>
        </authorList>
    </citation>
    <scope>NUCLEOTIDE SEQUENCE [LARGE SCALE GENOMIC DNA]</scope>
    <source>
        <strain evidence="3 4">Zn</strain>
    </source>
</reference>
<dbReference type="Gene3D" id="3.90.180.10">
    <property type="entry name" value="Medium-chain alcohol dehydrogenases, catalytic domain"/>
    <property type="match status" value="1"/>
</dbReference>
<dbReference type="InterPro" id="IPR020843">
    <property type="entry name" value="ER"/>
</dbReference>
<dbReference type="Pfam" id="PF00107">
    <property type="entry name" value="ADH_zinc_N"/>
    <property type="match status" value="1"/>
</dbReference>
<dbReference type="InterPro" id="IPR036291">
    <property type="entry name" value="NAD(P)-bd_dom_sf"/>
</dbReference>
<dbReference type="SMART" id="SM00829">
    <property type="entry name" value="PKS_ER"/>
    <property type="match status" value="1"/>
</dbReference>
<dbReference type="InParanoid" id="A0A0C3C3V6"/>
<dbReference type="HOGENOM" id="CLU_026673_3_4_1"/>
<dbReference type="InterPro" id="IPR013149">
    <property type="entry name" value="ADH-like_C"/>
</dbReference>
<dbReference type="EMBL" id="KN832894">
    <property type="protein sequence ID" value="KIM93568.1"/>
    <property type="molecule type" value="Genomic_DNA"/>
</dbReference>
<accession>A0A0C3C3V6</accession>
<dbReference type="OrthoDB" id="203908at2759"/>
<keyword evidence="1" id="KW-0521">NADP</keyword>
<dbReference type="Proteomes" id="UP000054321">
    <property type="component" value="Unassembled WGS sequence"/>
</dbReference>
<gene>
    <name evidence="3" type="ORF">OIDMADRAFT_46188</name>
</gene>
<dbReference type="STRING" id="913774.A0A0C3C3V6"/>
<reference evidence="4" key="2">
    <citation type="submission" date="2015-01" db="EMBL/GenBank/DDBJ databases">
        <title>Evolutionary Origins and Diversification of the Mycorrhizal Mutualists.</title>
        <authorList>
            <consortium name="DOE Joint Genome Institute"/>
            <consortium name="Mycorrhizal Genomics Consortium"/>
            <person name="Kohler A."/>
            <person name="Kuo A."/>
            <person name="Nagy L.G."/>
            <person name="Floudas D."/>
            <person name="Copeland A."/>
            <person name="Barry K.W."/>
            <person name="Cichocki N."/>
            <person name="Veneault-Fourrey C."/>
            <person name="LaButti K."/>
            <person name="Lindquist E.A."/>
            <person name="Lipzen A."/>
            <person name="Lundell T."/>
            <person name="Morin E."/>
            <person name="Murat C."/>
            <person name="Riley R."/>
            <person name="Ohm R."/>
            <person name="Sun H."/>
            <person name="Tunlid A."/>
            <person name="Henrissat B."/>
            <person name="Grigoriev I.V."/>
            <person name="Hibbett D.S."/>
            <person name="Martin F."/>
        </authorList>
    </citation>
    <scope>NUCLEOTIDE SEQUENCE [LARGE SCALE GENOMIC DNA]</scope>
    <source>
        <strain evidence="4">Zn</strain>
    </source>
</reference>
<dbReference type="InterPro" id="IPR013154">
    <property type="entry name" value="ADH-like_N"/>
</dbReference>
<proteinExistence type="predicted"/>
<dbReference type="Pfam" id="PF08240">
    <property type="entry name" value="ADH_N"/>
    <property type="match status" value="1"/>
</dbReference>
<dbReference type="InterPro" id="IPR011032">
    <property type="entry name" value="GroES-like_sf"/>
</dbReference>
<name>A0A0C3C3V6_OIDMZ</name>
<sequence>MPSWSNIPSDYPRPSLPNSKFVLVRIYAIGLNRAELRARNAEPISPVEFGIFQGEFHEQCPKIIGEEFVGEVVEAGAETGLQVGDRVAAWAYGGGKAYDGSYAEYTICHYRRCWTLGDAARDVPWEVLGAIPMGLWTAYGAIFLAADTKPGDIVFIHGATSSVGLWGLLAAKDKGCTVIASTRQKGKVQKLKDAGADYVLLESELADPESIRKIAPKGVDTVLELVGLEALEKISMPATARGGTVVKCGILGKVWKQEVGAGLVTAMRKLTTFTTLDEDFEEAGRILRDAVEKVKNEVYRKEHFLDSVFDLEDVGKAHQRMEDCEATGKVVLRVS</sequence>
<keyword evidence="4" id="KW-1185">Reference proteome</keyword>
<protein>
    <recommendedName>
        <fullName evidence="2">Enoyl reductase (ER) domain-containing protein</fullName>
    </recommendedName>
</protein>
<dbReference type="PANTHER" id="PTHR44154">
    <property type="entry name" value="QUINONE OXIDOREDUCTASE"/>
    <property type="match status" value="1"/>
</dbReference>
<feature type="domain" description="Enoyl reductase (ER)" evidence="2">
    <location>
        <begin position="5"/>
        <end position="332"/>
    </location>
</feature>
<organism evidence="3 4">
    <name type="scientific">Oidiodendron maius (strain Zn)</name>
    <dbReference type="NCBI Taxonomy" id="913774"/>
    <lineage>
        <taxon>Eukaryota</taxon>
        <taxon>Fungi</taxon>
        <taxon>Dikarya</taxon>
        <taxon>Ascomycota</taxon>
        <taxon>Pezizomycotina</taxon>
        <taxon>Leotiomycetes</taxon>
        <taxon>Leotiomycetes incertae sedis</taxon>
        <taxon>Myxotrichaceae</taxon>
        <taxon>Oidiodendron</taxon>
    </lineage>
</organism>
<evidence type="ECO:0000313" key="4">
    <source>
        <dbReference type="Proteomes" id="UP000054321"/>
    </source>
</evidence>
<dbReference type="AlphaFoldDB" id="A0A0C3C3V6"/>
<evidence type="ECO:0000313" key="3">
    <source>
        <dbReference type="EMBL" id="KIM93568.1"/>
    </source>
</evidence>
<dbReference type="GO" id="GO:0016491">
    <property type="term" value="F:oxidoreductase activity"/>
    <property type="evidence" value="ECO:0007669"/>
    <property type="project" value="InterPro"/>
</dbReference>
<dbReference type="PANTHER" id="PTHR44154:SF1">
    <property type="entry name" value="QUINONE OXIDOREDUCTASE"/>
    <property type="match status" value="1"/>
</dbReference>
<evidence type="ECO:0000259" key="2">
    <source>
        <dbReference type="SMART" id="SM00829"/>
    </source>
</evidence>
<dbReference type="InterPro" id="IPR051603">
    <property type="entry name" value="Zinc-ADH_QOR/CCCR"/>
</dbReference>
<dbReference type="SUPFAM" id="SSF50129">
    <property type="entry name" value="GroES-like"/>
    <property type="match status" value="1"/>
</dbReference>
<evidence type="ECO:0000256" key="1">
    <source>
        <dbReference type="ARBA" id="ARBA00022857"/>
    </source>
</evidence>
<dbReference type="SUPFAM" id="SSF51735">
    <property type="entry name" value="NAD(P)-binding Rossmann-fold domains"/>
    <property type="match status" value="1"/>
</dbReference>